<keyword evidence="1" id="KW-0812">Transmembrane</keyword>
<dbReference type="EMBL" id="JAUKTV010000007">
    <property type="protein sequence ID" value="KAK0735684.1"/>
    <property type="molecule type" value="Genomic_DNA"/>
</dbReference>
<feature type="transmembrane region" description="Helical" evidence="1">
    <location>
        <begin position="126"/>
        <end position="145"/>
    </location>
</feature>
<gene>
    <name evidence="2" type="ORF">B0T21DRAFT_290138</name>
</gene>
<dbReference type="Proteomes" id="UP001172159">
    <property type="component" value="Unassembled WGS sequence"/>
</dbReference>
<feature type="transmembrane region" description="Helical" evidence="1">
    <location>
        <begin position="95"/>
        <end position="119"/>
    </location>
</feature>
<evidence type="ECO:0000256" key="1">
    <source>
        <dbReference type="SAM" id="Phobius"/>
    </source>
</evidence>
<protein>
    <submittedName>
        <fullName evidence="2">Uncharacterized protein</fullName>
    </submittedName>
</protein>
<organism evidence="2 3">
    <name type="scientific">Apiosordaria backusii</name>
    <dbReference type="NCBI Taxonomy" id="314023"/>
    <lineage>
        <taxon>Eukaryota</taxon>
        <taxon>Fungi</taxon>
        <taxon>Dikarya</taxon>
        <taxon>Ascomycota</taxon>
        <taxon>Pezizomycotina</taxon>
        <taxon>Sordariomycetes</taxon>
        <taxon>Sordariomycetidae</taxon>
        <taxon>Sordariales</taxon>
        <taxon>Lasiosphaeriaceae</taxon>
        <taxon>Apiosordaria</taxon>
    </lineage>
</organism>
<accession>A0AA40BK27</accession>
<dbReference type="AlphaFoldDB" id="A0AA40BK27"/>
<feature type="transmembrane region" description="Helical" evidence="1">
    <location>
        <begin position="157"/>
        <end position="175"/>
    </location>
</feature>
<evidence type="ECO:0000313" key="3">
    <source>
        <dbReference type="Proteomes" id="UP001172159"/>
    </source>
</evidence>
<keyword evidence="3" id="KW-1185">Reference proteome</keyword>
<proteinExistence type="predicted"/>
<keyword evidence="1" id="KW-1133">Transmembrane helix</keyword>
<sequence>LSQHSPNVGVVNEYRTWSWNKIAPDPSDGELAADNYRSLGPRPSTIDEFLHTIVKTSNNLLTRVKRLISSSPANTAMAPSPVSIIHVLDYPTLHILSHLLVVVMAVVFFVVPLSVMYLVPMSRVGSVLVTISFSLLFCIGSFYFGGGSGGLKTDTKFLLLFAYTSVMATLLSNLAQHQEQFQVTSTAATDRTLMA</sequence>
<comment type="caution">
    <text evidence="2">The sequence shown here is derived from an EMBL/GenBank/DDBJ whole genome shotgun (WGS) entry which is preliminary data.</text>
</comment>
<reference evidence="2" key="1">
    <citation type="submission" date="2023-06" db="EMBL/GenBank/DDBJ databases">
        <title>Genome-scale phylogeny and comparative genomics of the fungal order Sordariales.</title>
        <authorList>
            <consortium name="Lawrence Berkeley National Laboratory"/>
            <person name="Hensen N."/>
            <person name="Bonometti L."/>
            <person name="Westerberg I."/>
            <person name="Brannstrom I.O."/>
            <person name="Guillou S."/>
            <person name="Cros-Aarteil S."/>
            <person name="Calhoun S."/>
            <person name="Haridas S."/>
            <person name="Kuo A."/>
            <person name="Mondo S."/>
            <person name="Pangilinan J."/>
            <person name="Riley R."/>
            <person name="Labutti K."/>
            <person name="Andreopoulos B."/>
            <person name="Lipzen A."/>
            <person name="Chen C."/>
            <person name="Yanf M."/>
            <person name="Daum C."/>
            <person name="Ng V."/>
            <person name="Clum A."/>
            <person name="Steindorff A."/>
            <person name="Ohm R."/>
            <person name="Martin F."/>
            <person name="Silar P."/>
            <person name="Natvig D."/>
            <person name="Lalanne C."/>
            <person name="Gautier V."/>
            <person name="Ament-Velasquez S.L."/>
            <person name="Kruys A."/>
            <person name="Hutchinson M.I."/>
            <person name="Powell A.J."/>
            <person name="Barry K."/>
            <person name="Miller A.N."/>
            <person name="Grigoriev I.V."/>
            <person name="Debuchy R."/>
            <person name="Gladieux P."/>
            <person name="Thoren M.H."/>
            <person name="Johannesson H."/>
        </authorList>
    </citation>
    <scope>NUCLEOTIDE SEQUENCE</scope>
    <source>
        <strain evidence="2">CBS 540.89</strain>
    </source>
</reference>
<name>A0AA40BK27_9PEZI</name>
<evidence type="ECO:0000313" key="2">
    <source>
        <dbReference type="EMBL" id="KAK0735684.1"/>
    </source>
</evidence>
<keyword evidence="1" id="KW-0472">Membrane</keyword>
<feature type="non-terminal residue" evidence="2">
    <location>
        <position position="195"/>
    </location>
</feature>